<dbReference type="GO" id="GO:0006436">
    <property type="term" value="P:tryptophanyl-tRNA aminoacylation"/>
    <property type="evidence" value="ECO:0007669"/>
    <property type="project" value="UniProtKB-UniRule"/>
</dbReference>
<dbReference type="InterPro" id="IPR024109">
    <property type="entry name" value="Trp-tRNA-ligase_bac-type"/>
</dbReference>
<evidence type="ECO:0000313" key="11">
    <source>
        <dbReference type="Proteomes" id="UP000676194"/>
    </source>
</evidence>
<dbReference type="InterPro" id="IPR050203">
    <property type="entry name" value="Trp-tRNA_synthetase"/>
</dbReference>
<dbReference type="FunFam" id="1.10.240.10:FF:000005">
    <property type="entry name" value="Tryptophan--tRNA ligase"/>
    <property type="match status" value="1"/>
</dbReference>
<feature type="binding site" evidence="8">
    <location>
        <begin position="14"/>
        <end position="16"/>
    </location>
    <ligand>
        <name>ATP</name>
        <dbReference type="ChEBI" id="CHEBI:30616"/>
    </ligand>
</feature>
<dbReference type="Pfam" id="PF00579">
    <property type="entry name" value="tRNA-synt_1b"/>
    <property type="match status" value="1"/>
</dbReference>
<gene>
    <name evidence="8 10" type="primary">trpS</name>
    <name evidence="10" type="ORF">KIH39_25570</name>
</gene>
<evidence type="ECO:0000256" key="7">
    <source>
        <dbReference type="ARBA" id="ARBA00049929"/>
    </source>
</evidence>
<dbReference type="GO" id="GO:0005829">
    <property type="term" value="C:cytosol"/>
    <property type="evidence" value="ECO:0007669"/>
    <property type="project" value="TreeGrafter"/>
</dbReference>
<dbReference type="GO" id="GO:0004830">
    <property type="term" value="F:tryptophan-tRNA ligase activity"/>
    <property type="evidence" value="ECO:0007669"/>
    <property type="project" value="UniProtKB-UniRule"/>
</dbReference>
<accession>A0A8E6BA22</accession>
<evidence type="ECO:0000256" key="2">
    <source>
        <dbReference type="ARBA" id="ARBA00022598"/>
    </source>
</evidence>
<evidence type="ECO:0000256" key="5">
    <source>
        <dbReference type="ARBA" id="ARBA00022917"/>
    </source>
</evidence>
<dbReference type="InterPro" id="IPR002306">
    <property type="entry name" value="Trp-tRNA-ligase"/>
</dbReference>
<dbReference type="PANTHER" id="PTHR43766">
    <property type="entry name" value="TRYPTOPHAN--TRNA LIGASE, MITOCHONDRIAL"/>
    <property type="match status" value="1"/>
</dbReference>
<keyword evidence="6 8" id="KW-0030">Aminoacyl-tRNA synthetase</keyword>
<evidence type="ECO:0000256" key="3">
    <source>
        <dbReference type="ARBA" id="ARBA00022741"/>
    </source>
</evidence>
<feature type="binding site" evidence="8">
    <location>
        <begin position="149"/>
        <end position="151"/>
    </location>
    <ligand>
        <name>ATP</name>
        <dbReference type="ChEBI" id="CHEBI:30616"/>
    </ligand>
</feature>
<comment type="subunit">
    <text evidence="8">Homodimer.</text>
</comment>
<evidence type="ECO:0000256" key="4">
    <source>
        <dbReference type="ARBA" id="ARBA00022840"/>
    </source>
</evidence>
<keyword evidence="4 8" id="KW-0067">ATP-binding</keyword>
<name>A0A8E6BA22_9BACT</name>
<dbReference type="PROSITE" id="PS00178">
    <property type="entry name" value="AA_TRNA_LIGASE_I"/>
    <property type="match status" value="1"/>
</dbReference>
<evidence type="ECO:0000256" key="1">
    <source>
        <dbReference type="ARBA" id="ARBA00005594"/>
    </source>
</evidence>
<keyword evidence="3 8" id="KW-0547">Nucleotide-binding</keyword>
<comment type="catalytic activity">
    <reaction evidence="7 8">
        <text>tRNA(Trp) + L-tryptophan + ATP = L-tryptophyl-tRNA(Trp) + AMP + diphosphate + H(+)</text>
        <dbReference type="Rhea" id="RHEA:24080"/>
        <dbReference type="Rhea" id="RHEA-COMP:9671"/>
        <dbReference type="Rhea" id="RHEA-COMP:9705"/>
        <dbReference type="ChEBI" id="CHEBI:15378"/>
        <dbReference type="ChEBI" id="CHEBI:30616"/>
        <dbReference type="ChEBI" id="CHEBI:33019"/>
        <dbReference type="ChEBI" id="CHEBI:57912"/>
        <dbReference type="ChEBI" id="CHEBI:78442"/>
        <dbReference type="ChEBI" id="CHEBI:78535"/>
        <dbReference type="ChEBI" id="CHEBI:456215"/>
        <dbReference type="EC" id="6.1.1.2"/>
    </reaction>
</comment>
<evidence type="ECO:0000256" key="6">
    <source>
        <dbReference type="ARBA" id="ARBA00023146"/>
    </source>
</evidence>
<evidence type="ECO:0000256" key="9">
    <source>
        <dbReference type="RuleBase" id="RU363036"/>
    </source>
</evidence>
<comment type="function">
    <text evidence="8">Catalyzes the attachment of tryptophan to tRNA(Trp).</text>
</comment>
<dbReference type="SUPFAM" id="SSF52374">
    <property type="entry name" value="Nucleotidylyl transferase"/>
    <property type="match status" value="1"/>
</dbReference>
<dbReference type="Gene3D" id="1.10.240.10">
    <property type="entry name" value="Tyrosyl-Transfer RNA Synthetase"/>
    <property type="match status" value="1"/>
</dbReference>
<dbReference type="PANTHER" id="PTHR43766:SF1">
    <property type="entry name" value="TRYPTOPHAN--TRNA LIGASE, MITOCHONDRIAL"/>
    <property type="match status" value="1"/>
</dbReference>
<organism evidence="10 11">
    <name type="scientific">Telmatocola sphagniphila</name>
    <dbReference type="NCBI Taxonomy" id="1123043"/>
    <lineage>
        <taxon>Bacteria</taxon>
        <taxon>Pseudomonadati</taxon>
        <taxon>Planctomycetota</taxon>
        <taxon>Planctomycetia</taxon>
        <taxon>Gemmatales</taxon>
        <taxon>Gemmataceae</taxon>
    </lineage>
</organism>
<feature type="binding site" evidence="8">
    <location>
        <position position="137"/>
    </location>
    <ligand>
        <name>L-tryptophan</name>
        <dbReference type="ChEBI" id="CHEBI:57912"/>
    </ligand>
</feature>
<dbReference type="EMBL" id="CP074694">
    <property type="protein sequence ID" value="QVL35010.1"/>
    <property type="molecule type" value="Genomic_DNA"/>
</dbReference>
<dbReference type="NCBIfam" id="TIGR00233">
    <property type="entry name" value="trpS"/>
    <property type="match status" value="1"/>
</dbReference>
<keyword evidence="5 8" id="KW-0648">Protein biosynthesis</keyword>
<dbReference type="GO" id="GO:0005524">
    <property type="term" value="F:ATP binding"/>
    <property type="evidence" value="ECO:0007669"/>
    <property type="project" value="UniProtKB-UniRule"/>
</dbReference>
<sequence>MDLMKLKRILSGVQPSGKLHIGNYFGAIRQHIALQNEGECFYFIADYHSMTTIQNAKTRLEHVRDVALDYLALGLDPSKALLFRQSDVPEVCELAWILGTVSNMSLMEKAHSYKDKIAKGIEASIGLFTYPVLMAADILIYRSNLVPVGQDQVQHIEITRDLAEKFHRAYGKEVFPLPEHRLDVGAKVPGVDGQKMSKSYGNTIEIFAEGNPLKKTIMGIVTDSTPVEAPKNPENDTIFTLFSLFAYETEIAELANRYRAGGLGYGDSKKMLLEKVNGYFGPFREKRKELASRPDYVEDVLRTSARKARAEAIATMEQVREASGFLKQPISV</sequence>
<feature type="binding site" evidence="8">
    <location>
        <begin position="22"/>
        <end position="23"/>
    </location>
    <ligand>
        <name>ATP</name>
        <dbReference type="ChEBI" id="CHEBI:30616"/>
    </ligand>
</feature>
<feature type="binding site" evidence="8">
    <location>
        <position position="188"/>
    </location>
    <ligand>
        <name>ATP</name>
        <dbReference type="ChEBI" id="CHEBI:30616"/>
    </ligand>
</feature>
<feature type="short sequence motif" description="'HIGH' region" evidence="8">
    <location>
        <begin position="15"/>
        <end position="23"/>
    </location>
</feature>
<keyword evidence="8" id="KW-0963">Cytoplasm</keyword>
<dbReference type="InterPro" id="IPR014729">
    <property type="entry name" value="Rossmann-like_a/b/a_fold"/>
</dbReference>
<dbReference type="PRINTS" id="PR01039">
    <property type="entry name" value="TRNASYNTHTRP"/>
</dbReference>
<feature type="short sequence motif" description="'KMSKS' region" evidence="8">
    <location>
        <begin position="195"/>
        <end position="199"/>
    </location>
</feature>
<dbReference type="EC" id="6.1.1.2" evidence="8"/>
<evidence type="ECO:0000256" key="8">
    <source>
        <dbReference type="HAMAP-Rule" id="MF_00140"/>
    </source>
</evidence>
<dbReference type="KEGG" id="tsph:KIH39_25570"/>
<evidence type="ECO:0000313" key="10">
    <source>
        <dbReference type="EMBL" id="QVL35010.1"/>
    </source>
</evidence>
<comment type="similarity">
    <text evidence="1 8 9">Belongs to the class-I aminoacyl-tRNA synthetase family.</text>
</comment>
<dbReference type="InterPro" id="IPR001412">
    <property type="entry name" value="aa-tRNA-synth_I_CS"/>
</dbReference>
<dbReference type="Proteomes" id="UP000676194">
    <property type="component" value="Chromosome"/>
</dbReference>
<dbReference type="InterPro" id="IPR002305">
    <property type="entry name" value="aa-tRNA-synth_Ic"/>
</dbReference>
<protein>
    <recommendedName>
        <fullName evidence="8">Tryptophan--tRNA ligase</fullName>
        <ecNumber evidence="8">6.1.1.2</ecNumber>
    </recommendedName>
    <alternativeName>
        <fullName evidence="8">Tryptophanyl-tRNA synthetase</fullName>
        <shortName evidence="8">TrpRS</shortName>
    </alternativeName>
</protein>
<dbReference type="AlphaFoldDB" id="A0A8E6BA22"/>
<dbReference type="CDD" id="cd00806">
    <property type="entry name" value="TrpRS_core"/>
    <property type="match status" value="1"/>
</dbReference>
<reference evidence="10" key="1">
    <citation type="submission" date="2021-05" db="EMBL/GenBank/DDBJ databases">
        <title>Complete genome sequence of the cellulolytic planctomycete Telmatocola sphagniphila SP2T and characterization of the first cellulase from planctomycetes.</title>
        <authorList>
            <person name="Rakitin A.L."/>
            <person name="Beletsky A.V."/>
            <person name="Naumoff D.G."/>
            <person name="Kulichevskaya I.S."/>
            <person name="Mardanov A.V."/>
            <person name="Ravin N.V."/>
            <person name="Dedysh S.N."/>
        </authorList>
    </citation>
    <scope>NUCLEOTIDE SEQUENCE</scope>
    <source>
        <strain evidence="10">SP2T</strain>
    </source>
</reference>
<comment type="subcellular location">
    <subcellularLocation>
        <location evidence="8">Cytoplasm</location>
    </subcellularLocation>
</comment>
<proteinExistence type="inferred from homology"/>
<dbReference type="HAMAP" id="MF_00140_B">
    <property type="entry name" value="Trp_tRNA_synth_B"/>
    <property type="match status" value="1"/>
</dbReference>
<dbReference type="Gene3D" id="3.40.50.620">
    <property type="entry name" value="HUPs"/>
    <property type="match status" value="1"/>
</dbReference>
<keyword evidence="2 8" id="KW-0436">Ligase</keyword>
<keyword evidence="11" id="KW-1185">Reference proteome</keyword>
<feature type="binding site" evidence="8">
    <location>
        <begin position="195"/>
        <end position="199"/>
    </location>
    <ligand>
        <name>ATP</name>
        <dbReference type="ChEBI" id="CHEBI:30616"/>
    </ligand>
</feature>